<dbReference type="SMART" id="SM00360">
    <property type="entry name" value="RRM"/>
    <property type="match status" value="1"/>
</dbReference>
<dbReference type="Gene3D" id="3.30.70.330">
    <property type="match status" value="1"/>
</dbReference>
<feature type="domain" description="RRM" evidence="3">
    <location>
        <begin position="27"/>
        <end position="116"/>
    </location>
</feature>
<dbReference type="PANTHER" id="PTHR18806:SF4">
    <property type="entry name" value="RNA-BINDING PROTEIN 25"/>
    <property type="match status" value="1"/>
</dbReference>
<keyword evidence="6" id="KW-1185">Reference proteome</keyword>
<dbReference type="GO" id="GO:0005681">
    <property type="term" value="C:spliceosomal complex"/>
    <property type="evidence" value="ECO:0007669"/>
    <property type="project" value="TreeGrafter"/>
</dbReference>
<feature type="compositionally biased region" description="Basic and acidic residues" evidence="2">
    <location>
        <begin position="207"/>
        <end position="224"/>
    </location>
</feature>
<dbReference type="Pfam" id="PF01480">
    <property type="entry name" value="PWI"/>
    <property type="match status" value="1"/>
</dbReference>
<dbReference type="InterPro" id="IPR035979">
    <property type="entry name" value="RBD_domain_sf"/>
</dbReference>
<feature type="compositionally biased region" description="Polar residues" evidence="2">
    <location>
        <begin position="238"/>
        <end position="296"/>
    </location>
</feature>
<feature type="region of interest" description="Disordered" evidence="2">
    <location>
        <begin position="207"/>
        <end position="332"/>
    </location>
</feature>
<evidence type="ECO:0000259" key="3">
    <source>
        <dbReference type="PROSITE" id="PS50102"/>
    </source>
</evidence>
<dbReference type="PROSITE" id="PS50102">
    <property type="entry name" value="RRM"/>
    <property type="match status" value="1"/>
</dbReference>
<evidence type="ECO:0008006" key="7">
    <source>
        <dbReference type="Google" id="ProtNLM"/>
    </source>
</evidence>
<dbReference type="SMART" id="SM00311">
    <property type="entry name" value="PWI"/>
    <property type="match status" value="1"/>
</dbReference>
<evidence type="ECO:0000313" key="5">
    <source>
        <dbReference type="EMBL" id="ORY21007.1"/>
    </source>
</evidence>
<dbReference type="STRING" id="71784.A0A1Y2AFG4"/>
<dbReference type="InterPro" id="IPR012677">
    <property type="entry name" value="Nucleotide-bd_a/b_plait_sf"/>
</dbReference>
<proteinExistence type="predicted"/>
<keyword evidence="1" id="KW-0694">RNA-binding</keyword>
<evidence type="ECO:0000259" key="4">
    <source>
        <dbReference type="PROSITE" id="PS51025"/>
    </source>
</evidence>
<organism evidence="5 6">
    <name type="scientific">Naematelia encephala</name>
    <dbReference type="NCBI Taxonomy" id="71784"/>
    <lineage>
        <taxon>Eukaryota</taxon>
        <taxon>Fungi</taxon>
        <taxon>Dikarya</taxon>
        <taxon>Basidiomycota</taxon>
        <taxon>Agaricomycotina</taxon>
        <taxon>Tremellomycetes</taxon>
        <taxon>Tremellales</taxon>
        <taxon>Naemateliaceae</taxon>
        <taxon>Naematelia</taxon>
    </lineage>
</organism>
<dbReference type="FunCoup" id="A0A1Y2AFG4">
    <property type="interactions" value="601"/>
</dbReference>
<gene>
    <name evidence="5" type="ORF">BCR39DRAFT_554400</name>
</gene>
<dbReference type="InParanoid" id="A0A1Y2AFG4"/>
<name>A0A1Y2AFG4_9TREE</name>
<dbReference type="PANTHER" id="PTHR18806">
    <property type="entry name" value="RBM25 PROTEIN"/>
    <property type="match status" value="1"/>
</dbReference>
<dbReference type="AlphaFoldDB" id="A0A1Y2AFG4"/>
<dbReference type="Pfam" id="PF00076">
    <property type="entry name" value="RRM_1"/>
    <property type="match status" value="1"/>
</dbReference>
<evidence type="ECO:0000256" key="1">
    <source>
        <dbReference type="PROSITE-ProRule" id="PRU00176"/>
    </source>
</evidence>
<dbReference type="PROSITE" id="PS51025">
    <property type="entry name" value="PWI"/>
    <property type="match status" value="1"/>
</dbReference>
<dbReference type="EMBL" id="MCFC01000120">
    <property type="protein sequence ID" value="ORY21007.1"/>
    <property type="molecule type" value="Genomic_DNA"/>
</dbReference>
<dbReference type="GO" id="GO:0003729">
    <property type="term" value="F:mRNA binding"/>
    <property type="evidence" value="ECO:0007669"/>
    <property type="project" value="TreeGrafter"/>
</dbReference>
<feature type="region of interest" description="Disordered" evidence="2">
    <location>
        <begin position="1"/>
        <end position="21"/>
    </location>
</feature>
<protein>
    <recommendedName>
        <fullName evidence="7">PWI domain-containing protein</fullName>
    </recommendedName>
</protein>
<reference evidence="5 6" key="1">
    <citation type="submission" date="2016-07" db="EMBL/GenBank/DDBJ databases">
        <title>Pervasive Adenine N6-methylation of Active Genes in Fungi.</title>
        <authorList>
            <consortium name="DOE Joint Genome Institute"/>
            <person name="Mondo S.J."/>
            <person name="Dannebaum R.O."/>
            <person name="Kuo R.C."/>
            <person name="Labutti K."/>
            <person name="Haridas S."/>
            <person name="Kuo A."/>
            <person name="Salamov A."/>
            <person name="Ahrendt S.R."/>
            <person name="Lipzen A."/>
            <person name="Sullivan W."/>
            <person name="Andreopoulos W.B."/>
            <person name="Clum A."/>
            <person name="Lindquist E."/>
            <person name="Daum C."/>
            <person name="Ramamoorthy G.K."/>
            <person name="Gryganskyi A."/>
            <person name="Culley D."/>
            <person name="Magnuson J.K."/>
            <person name="James T.Y."/>
            <person name="O'Malley M.A."/>
            <person name="Stajich J.E."/>
            <person name="Spatafora J.W."/>
            <person name="Visel A."/>
            <person name="Grigoriev I.V."/>
        </authorList>
    </citation>
    <scope>NUCLEOTIDE SEQUENCE [LARGE SCALE GENOMIC DNA]</scope>
    <source>
        <strain evidence="5 6">68-887.2</strain>
    </source>
</reference>
<feature type="domain" description="PWI" evidence="4">
    <location>
        <begin position="534"/>
        <end position="631"/>
    </location>
</feature>
<dbReference type="InterPro" id="IPR000504">
    <property type="entry name" value="RRM_dom"/>
</dbReference>
<dbReference type="Gene3D" id="1.20.1390.10">
    <property type="entry name" value="PWI domain"/>
    <property type="match status" value="1"/>
</dbReference>
<dbReference type="SUPFAM" id="SSF54928">
    <property type="entry name" value="RNA-binding domain, RBD"/>
    <property type="match status" value="1"/>
</dbReference>
<evidence type="ECO:0000256" key="2">
    <source>
        <dbReference type="SAM" id="MobiDB-lite"/>
    </source>
</evidence>
<sequence length="632" mass="71323">MPTPPHGTGGTPTPSGPPGFVRDVRTTKVFVGSIAPGISDQTIRDLLNACGPLHELKRVTGANGNPQSFGFALFESPEVVMRCIRCLNGVELPDMTVDERSRGKTTKALVVKVDEKTREFLDEFEQTLGRSEDDESADAVCRKAISHIVALLTDPNAIEPDTGVAGPAPRIPVIVPAHLQDLREGDLPENQRVAVLDQIAVFRENAAKREREKKSIDLDRERFKVQQAASAPPGSRSAYDTQSYGYGTRAFNQQQPNRSSAPSQSPHQNGSQRDGTRDPQSYNKPVNFTPAQNSASKAESDRTDEEEEELRKQRRARELESALRDRERRVENRERQRIEALRREMAHRKQQSDAENRNRVRLQELLETWDDDEKIDRGKELFYSDRIRWRNQRQHARTREYQEDVRDRQLEADEAKALEQESEAFLQKQLEDMASMDNKQRRAGLLTEDAAPIKLAIAAPVVDVKPEEKPATIVARPGVSFDGDEEDDTISKKKRRFVRLEDDGDLKDMTEAEKLAKRNARLLEIKTQIPPDRRELFSTSIEWAALNEALIQNKLRSFVSKQIAHFLGDVDEDLVAFALEHVGDHKGPRALIEGLEPVLDDEAEAFTANLWRELVFESLAYKAGLETGSMTA</sequence>
<dbReference type="InterPro" id="IPR034268">
    <property type="entry name" value="RBM25_RRM"/>
</dbReference>
<evidence type="ECO:0000313" key="6">
    <source>
        <dbReference type="Proteomes" id="UP000193986"/>
    </source>
</evidence>
<dbReference type="CDD" id="cd12446">
    <property type="entry name" value="RRM_RBM25"/>
    <property type="match status" value="1"/>
</dbReference>
<dbReference type="OrthoDB" id="6275295at2759"/>
<feature type="compositionally biased region" description="Basic and acidic residues" evidence="2">
    <location>
        <begin position="316"/>
        <end position="332"/>
    </location>
</feature>
<accession>A0A1Y2AFG4</accession>
<comment type="caution">
    <text evidence="5">The sequence shown here is derived from an EMBL/GenBank/DDBJ whole genome shotgun (WGS) entry which is preliminary data.</text>
</comment>
<dbReference type="Proteomes" id="UP000193986">
    <property type="component" value="Unassembled WGS sequence"/>
</dbReference>
<dbReference type="InterPro" id="IPR002483">
    <property type="entry name" value="PWI_dom"/>
</dbReference>
<dbReference type="InterPro" id="IPR052768">
    <property type="entry name" value="RBM25"/>
</dbReference>